<dbReference type="SUPFAM" id="SSF52540">
    <property type="entry name" value="P-loop containing nucleoside triphosphate hydrolases"/>
    <property type="match status" value="1"/>
</dbReference>
<dbReference type="PANTHER" id="PTHR13696">
    <property type="entry name" value="P-LOOP CONTAINING NUCLEOSIDE TRIPHOSPHATE HYDROLASE"/>
    <property type="match status" value="1"/>
</dbReference>
<reference evidence="4" key="2">
    <citation type="submission" date="2017-06" db="EMBL/GenBank/DDBJ databases">
        <authorList>
            <person name="LiPuma J."/>
            <person name="Spilker T."/>
        </authorList>
    </citation>
    <scope>NUCLEOTIDE SEQUENCE [LARGE SCALE GENOMIC DNA]</scope>
    <source>
        <strain evidence="4">AU17325</strain>
    </source>
</reference>
<proteinExistence type="predicted"/>
<dbReference type="CDD" id="cd02042">
    <property type="entry name" value="ParAB_family"/>
    <property type="match status" value="1"/>
</dbReference>
<dbReference type="PIRSF" id="PIRSF009320">
    <property type="entry name" value="Nuc_binding_HP_1000"/>
    <property type="match status" value="1"/>
</dbReference>
<dbReference type="Pfam" id="PF01656">
    <property type="entry name" value="CbiA"/>
    <property type="match status" value="1"/>
</dbReference>
<gene>
    <name evidence="3" type="ORF">BLA13014_07536</name>
    <name evidence="2" type="ORF">CFB84_41535</name>
</gene>
<keyword evidence="3" id="KW-0131">Cell cycle</keyword>
<name>A0A228HPA5_9BURK</name>
<dbReference type="InterPro" id="IPR027417">
    <property type="entry name" value="P-loop_NTPase"/>
</dbReference>
<dbReference type="EMBL" id="CABVQC010000087">
    <property type="protein sequence ID" value="VWC48889.1"/>
    <property type="molecule type" value="Genomic_DNA"/>
</dbReference>
<dbReference type="EMBL" id="NKFA01000041">
    <property type="protein sequence ID" value="OXI32003.1"/>
    <property type="molecule type" value="Genomic_DNA"/>
</dbReference>
<dbReference type="OrthoDB" id="69313at2"/>
<evidence type="ECO:0000313" key="4">
    <source>
        <dbReference type="Proteomes" id="UP000214600"/>
    </source>
</evidence>
<reference evidence="2" key="1">
    <citation type="submission" date="2017-06" db="EMBL/GenBank/DDBJ databases">
        <authorList>
            <person name="Kim H.J."/>
            <person name="Triplett B.A."/>
        </authorList>
    </citation>
    <scope>NUCLEOTIDE SEQUENCE [LARGE SCALE GENOMIC DNA]</scope>
    <source>
        <strain evidence="2">AU17325</strain>
    </source>
</reference>
<evidence type="ECO:0000313" key="3">
    <source>
        <dbReference type="EMBL" id="VWC48889.1"/>
    </source>
</evidence>
<sequence>MGMVFAIANQKGGVGKTMITLNLAGAYSHDDPSARVLVVDADSQNTSTRSSGVGEEPYPFVVTNMAAAGKGLGREIGRMAQDFDLVLVDCPPSVDNLNTENVLQVADFVLIPMDASPSDVWSTQGMIQLVRRVIGPDPKRCGIVFNKVNTKRASYRDVSEVMSEDSPYPVLKNVISMREVYKTAIGFGATVFSVKGQATKQARQEITNVAMEMLGIMGISE</sequence>
<reference evidence="2 4" key="3">
    <citation type="submission" date="2017-08" db="EMBL/GenBank/DDBJ databases">
        <title>WGS of novel Burkholderia cepaca complex species.</title>
        <authorList>
            <person name="Lipuma J."/>
            <person name="Spilker T."/>
        </authorList>
    </citation>
    <scope>NUCLEOTIDE SEQUENCE [LARGE SCALE GENOMIC DNA]</scope>
    <source>
        <strain evidence="2 4">AU17325</strain>
    </source>
</reference>
<evidence type="ECO:0000313" key="5">
    <source>
        <dbReference type="Proteomes" id="UP000494261"/>
    </source>
</evidence>
<dbReference type="GO" id="GO:0051301">
    <property type="term" value="P:cell division"/>
    <property type="evidence" value="ECO:0007669"/>
    <property type="project" value="UniProtKB-KW"/>
</dbReference>
<accession>A0A228HPA5</accession>
<keyword evidence="3" id="KW-0132">Cell division</keyword>
<dbReference type="Proteomes" id="UP000214600">
    <property type="component" value="Unassembled WGS sequence"/>
</dbReference>
<reference evidence="3 5" key="4">
    <citation type="submission" date="2019-09" db="EMBL/GenBank/DDBJ databases">
        <authorList>
            <person name="Depoorter E."/>
        </authorList>
    </citation>
    <scope>NUCLEOTIDE SEQUENCE [LARGE SCALE GENOMIC DNA]</scope>
    <source>
        <strain evidence="3">LMG 13014</strain>
    </source>
</reference>
<evidence type="ECO:0000313" key="2">
    <source>
        <dbReference type="EMBL" id="OXI32003.1"/>
    </source>
</evidence>
<dbReference type="AlphaFoldDB" id="A0A228HPA5"/>
<feature type="domain" description="CobQ/CobB/MinD/ParA nucleotide binding" evidence="1">
    <location>
        <begin position="6"/>
        <end position="189"/>
    </location>
</feature>
<dbReference type="Gene3D" id="3.40.50.300">
    <property type="entry name" value="P-loop containing nucleotide triphosphate hydrolases"/>
    <property type="match status" value="1"/>
</dbReference>
<dbReference type="PANTHER" id="PTHR13696:SF96">
    <property type="entry name" value="COBQ_COBB_MIND_PARA NUCLEOTIDE BINDING DOMAIN-CONTAINING PROTEIN"/>
    <property type="match status" value="1"/>
</dbReference>
<dbReference type="Proteomes" id="UP000494261">
    <property type="component" value="Unassembled WGS sequence"/>
</dbReference>
<organism evidence="2 4">
    <name type="scientific">Burkholderia aenigmatica</name>
    <dbReference type="NCBI Taxonomy" id="2015348"/>
    <lineage>
        <taxon>Bacteria</taxon>
        <taxon>Pseudomonadati</taxon>
        <taxon>Pseudomonadota</taxon>
        <taxon>Betaproteobacteria</taxon>
        <taxon>Burkholderiales</taxon>
        <taxon>Burkholderiaceae</taxon>
        <taxon>Burkholderia</taxon>
        <taxon>Burkholderia cepacia complex</taxon>
    </lineage>
</organism>
<dbReference type="InterPro" id="IPR050678">
    <property type="entry name" value="DNA_Partitioning_ATPase"/>
</dbReference>
<protein>
    <submittedName>
        <fullName evidence="3">Cell division protein ParA</fullName>
    </submittedName>
    <submittedName>
        <fullName evidence="2">Chromosome partitioning protein</fullName>
    </submittedName>
</protein>
<evidence type="ECO:0000259" key="1">
    <source>
        <dbReference type="Pfam" id="PF01656"/>
    </source>
</evidence>
<dbReference type="InterPro" id="IPR002586">
    <property type="entry name" value="CobQ/CobB/MinD/ParA_Nub-bd_dom"/>
</dbReference>
<accession>A0A6P2SLP9</accession>